<dbReference type="Proteomes" id="UP001596414">
    <property type="component" value="Unassembled WGS sequence"/>
</dbReference>
<evidence type="ECO:0000313" key="3">
    <source>
        <dbReference type="Proteomes" id="UP001596414"/>
    </source>
</evidence>
<feature type="transmembrane region" description="Helical" evidence="1">
    <location>
        <begin position="12"/>
        <end position="36"/>
    </location>
</feature>
<organism evidence="2 3">
    <name type="scientific">Halovenus rubra</name>
    <dbReference type="NCBI Taxonomy" id="869890"/>
    <lineage>
        <taxon>Archaea</taxon>
        <taxon>Methanobacteriati</taxon>
        <taxon>Methanobacteriota</taxon>
        <taxon>Stenosarchaea group</taxon>
        <taxon>Halobacteria</taxon>
        <taxon>Halobacteriales</taxon>
        <taxon>Haloarculaceae</taxon>
        <taxon>Halovenus</taxon>
    </lineage>
</organism>
<dbReference type="EMBL" id="JBHSZQ010000004">
    <property type="protein sequence ID" value="MFC7125217.1"/>
    <property type="molecule type" value="Genomic_DNA"/>
</dbReference>
<evidence type="ECO:0000256" key="1">
    <source>
        <dbReference type="SAM" id="Phobius"/>
    </source>
</evidence>
<keyword evidence="1" id="KW-0472">Membrane</keyword>
<gene>
    <name evidence="2" type="ORF">ACFQJ7_04075</name>
</gene>
<reference evidence="2 3" key="1">
    <citation type="journal article" date="2014" name="Int. J. Syst. Evol. Microbiol.">
        <title>Complete genome sequence of Corynebacterium casei LMG S-19264T (=DSM 44701T), isolated from a smear-ripened cheese.</title>
        <authorList>
            <consortium name="US DOE Joint Genome Institute (JGI-PGF)"/>
            <person name="Walter F."/>
            <person name="Albersmeier A."/>
            <person name="Kalinowski J."/>
            <person name="Ruckert C."/>
        </authorList>
    </citation>
    <scope>NUCLEOTIDE SEQUENCE [LARGE SCALE GENOMIC DNA]</scope>
    <source>
        <strain evidence="2 3">CGMCC 4.7215</strain>
    </source>
</reference>
<dbReference type="RefSeq" id="WP_267636216.1">
    <property type="nucleotide sequence ID" value="NZ_JAODIY010000004.1"/>
</dbReference>
<keyword evidence="1" id="KW-0812">Transmembrane</keyword>
<sequence>MPDPLARWSRRRFIAGTTTAAITAVAGCSTVVNWIADKAFKDVNIINELNRSVSGRITVTDPDRVVRLDEMFELPSRDGSSNQEDGNIEFYPDIWTTTGSYEVTIALRDTEIDGVNKSSETVTLANTDEEMLLVSLGASEVAAPIDFRVGESFTDIVSD</sequence>
<dbReference type="PROSITE" id="PS51257">
    <property type="entry name" value="PROKAR_LIPOPROTEIN"/>
    <property type="match status" value="1"/>
</dbReference>
<proteinExistence type="predicted"/>
<comment type="caution">
    <text evidence="2">The sequence shown here is derived from an EMBL/GenBank/DDBJ whole genome shotgun (WGS) entry which is preliminary data.</text>
</comment>
<accession>A0ABD5X597</accession>
<evidence type="ECO:0000313" key="2">
    <source>
        <dbReference type="EMBL" id="MFC7125217.1"/>
    </source>
</evidence>
<name>A0ABD5X597_9EURY</name>
<evidence type="ECO:0008006" key="4">
    <source>
        <dbReference type="Google" id="ProtNLM"/>
    </source>
</evidence>
<keyword evidence="1" id="KW-1133">Transmembrane helix</keyword>
<protein>
    <recommendedName>
        <fullName evidence="4">Twin-arginine translocation signal domain-containing protein</fullName>
    </recommendedName>
</protein>
<dbReference type="AlphaFoldDB" id="A0ABD5X597"/>